<comment type="caution">
    <text evidence="1">The sequence shown here is derived from an EMBL/GenBank/DDBJ whole genome shotgun (WGS) entry which is preliminary data.</text>
</comment>
<reference evidence="1" key="1">
    <citation type="submission" date="2021-02" db="EMBL/GenBank/DDBJ databases">
        <authorList>
            <person name="Nowell W R."/>
        </authorList>
    </citation>
    <scope>NUCLEOTIDE SEQUENCE</scope>
</reference>
<accession>A0A819QQ77</accession>
<gene>
    <name evidence="1" type="ORF">FNK824_LOCUS27839</name>
</gene>
<evidence type="ECO:0000313" key="2">
    <source>
        <dbReference type="Proteomes" id="UP000663874"/>
    </source>
</evidence>
<sequence length="110" mass="12887">MRYYQYFKWHGSFLVQMEFNNGNVQGNGTDDVGSYDVTGSYSTDDNRLTLTKQYKRGTGDPRENFGHQVKIDLKWNDQAQHFDGQWVVRTASYFGQDKFELKLRPYVNAV</sequence>
<proteinExistence type="predicted"/>
<dbReference type="EMBL" id="CAJOBE010007387">
    <property type="protein sequence ID" value="CAF4034688.1"/>
    <property type="molecule type" value="Genomic_DNA"/>
</dbReference>
<organism evidence="1 2">
    <name type="scientific">Rotaria sordida</name>
    <dbReference type="NCBI Taxonomy" id="392033"/>
    <lineage>
        <taxon>Eukaryota</taxon>
        <taxon>Metazoa</taxon>
        <taxon>Spiralia</taxon>
        <taxon>Gnathifera</taxon>
        <taxon>Rotifera</taxon>
        <taxon>Eurotatoria</taxon>
        <taxon>Bdelloidea</taxon>
        <taxon>Philodinida</taxon>
        <taxon>Philodinidae</taxon>
        <taxon>Rotaria</taxon>
    </lineage>
</organism>
<name>A0A819QQ77_9BILA</name>
<evidence type="ECO:0000313" key="1">
    <source>
        <dbReference type="EMBL" id="CAF4034688.1"/>
    </source>
</evidence>
<dbReference type="AlphaFoldDB" id="A0A819QQ77"/>
<dbReference type="Proteomes" id="UP000663874">
    <property type="component" value="Unassembled WGS sequence"/>
</dbReference>
<protein>
    <submittedName>
        <fullName evidence="1">Uncharacterized protein</fullName>
    </submittedName>
</protein>